<dbReference type="EMBL" id="CBTN010000003">
    <property type="protein sequence ID" value="CDH49276.1"/>
    <property type="molecule type" value="Genomic_DNA"/>
</dbReference>
<comment type="subcellular location">
    <subcellularLocation>
        <location evidence="1">Nucleus</location>
    </subcellularLocation>
</comment>
<evidence type="ECO:0000256" key="4">
    <source>
        <dbReference type="ARBA" id="ARBA00023163"/>
    </source>
</evidence>
<evidence type="ECO:0000256" key="6">
    <source>
        <dbReference type="SAM" id="MobiDB-lite"/>
    </source>
</evidence>
<evidence type="ECO:0000256" key="1">
    <source>
        <dbReference type="ARBA" id="ARBA00004123"/>
    </source>
</evidence>
<dbReference type="PROSITE" id="PS51968">
    <property type="entry name" value="GRH_CP2_DB"/>
    <property type="match status" value="1"/>
</dbReference>
<proteinExistence type="predicted"/>
<dbReference type="GO" id="GO:0001228">
    <property type="term" value="F:DNA-binding transcription activator activity, RNA polymerase II-specific"/>
    <property type="evidence" value="ECO:0007669"/>
    <property type="project" value="TreeGrafter"/>
</dbReference>
<dbReference type="AlphaFoldDB" id="A0A068RJX4"/>
<dbReference type="GO" id="GO:0000978">
    <property type="term" value="F:RNA polymerase II cis-regulatory region sequence-specific DNA binding"/>
    <property type="evidence" value="ECO:0007669"/>
    <property type="project" value="TreeGrafter"/>
</dbReference>
<gene>
    <name evidence="8" type="ORF">LCOR_01024.1</name>
</gene>
<evidence type="ECO:0000256" key="5">
    <source>
        <dbReference type="ARBA" id="ARBA00023242"/>
    </source>
</evidence>
<keyword evidence="9" id="KW-1185">Reference proteome</keyword>
<keyword evidence="4" id="KW-0804">Transcription</keyword>
<feature type="domain" description="Grh/CP2 DB" evidence="7">
    <location>
        <begin position="133"/>
        <end position="360"/>
    </location>
</feature>
<sequence>MNNNHPYPSPTASSTSSSSSSFGPIPPPPTFGFTTESQSFSRQLHPSSLSTKHSYITTSSPLFFPSPTSSPLIPYNMEQQHHHQQHNQHPPFNHPPPYSYSSPRSHISSTSTMSVVPSPPSSCPSSSAAPFSNNMRYEVILEAPTAAAQKSEDLPLTYLNKGQMYGLSITDAEEFEGDISTTVSIMFHDESHRKVAVDFWKFWLSQQKDPDNARAIDIDTTHSNGVYNIECPYFDGISFRWNGKAGVSINIRFNFLSTDFSRIKGVKGIPLRLHVASQAVATEPAPLERCYCQIKLFRDKGAERKNKDDARHIEKQLEKLRGKNGEPHPMWLGYLQTQPYTVLCAFASSSPPPLTHPHHLLQQQYHDPYRRFNEHAAVSSLPMTPTTQGVGVKRPYDMAPGSGVSIPPPSSSAALSHTHQQQQPYFMPPTVADMDPSYVPQQRRRTAKLCLFAKLPNEQLHRAIYLEELTVQDLKDKLASKMGHENSSQIKEVVRRVAGKEDVVVQIDDTVVSDMPEEQVMEVETKSNDNDDSLTLMLLY</sequence>
<reference evidence="8" key="1">
    <citation type="submission" date="2013-08" db="EMBL/GenBank/DDBJ databases">
        <title>Gene expansion shapes genome architecture in the human pathogen Lichtheimia corymbifera: an evolutionary genomics analysis in the ancient terrestrial Mucorales (Mucoromycotina).</title>
        <authorList>
            <person name="Schwartze V.U."/>
            <person name="Winter S."/>
            <person name="Shelest E."/>
            <person name="Marcet-Houben M."/>
            <person name="Horn F."/>
            <person name="Wehner S."/>
            <person name="Hoffmann K."/>
            <person name="Riege K."/>
            <person name="Sammeth M."/>
            <person name="Nowrousian M."/>
            <person name="Valiante V."/>
            <person name="Linde J."/>
            <person name="Jacobsen I.D."/>
            <person name="Marz M."/>
            <person name="Brakhage A.A."/>
            <person name="Gabaldon T."/>
            <person name="Bocker S."/>
            <person name="Voigt K."/>
        </authorList>
    </citation>
    <scope>NUCLEOTIDE SEQUENCE [LARGE SCALE GENOMIC DNA]</scope>
    <source>
        <strain evidence="8">FSU 9682</strain>
    </source>
</reference>
<feature type="region of interest" description="Disordered" evidence="6">
    <location>
        <begin position="70"/>
        <end position="128"/>
    </location>
</feature>
<evidence type="ECO:0000313" key="8">
    <source>
        <dbReference type="EMBL" id="CDH49276.1"/>
    </source>
</evidence>
<keyword evidence="3" id="KW-0238">DNA-binding</keyword>
<feature type="region of interest" description="Disordered" evidence="6">
    <location>
        <begin position="1"/>
        <end position="49"/>
    </location>
</feature>
<dbReference type="OrthoDB" id="7680836at2759"/>
<dbReference type="GO" id="GO:0005634">
    <property type="term" value="C:nucleus"/>
    <property type="evidence" value="ECO:0007669"/>
    <property type="project" value="UniProtKB-SubCell"/>
</dbReference>
<organism evidence="8 9">
    <name type="scientific">Lichtheimia corymbifera JMRC:FSU:9682</name>
    <dbReference type="NCBI Taxonomy" id="1263082"/>
    <lineage>
        <taxon>Eukaryota</taxon>
        <taxon>Fungi</taxon>
        <taxon>Fungi incertae sedis</taxon>
        <taxon>Mucoromycota</taxon>
        <taxon>Mucoromycotina</taxon>
        <taxon>Mucoromycetes</taxon>
        <taxon>Mucorales</taxon>
        <taxon>Lichtheimiaceae</taxon>
        <taxon>Lichtheimia</taxon>
    </lineage>
</organism>
<dbReference type="Proteomes" id="UP000027586">
    <property type="component" value="Unassembled WGS sequence"/>
</dbReference>
<dbReference type="VEuPathDB" id="FungiDB:LCOR_01024.1"/>
<evidence type="ECO:0000256" key="3">
    <source>
        <dbReference type="ARBA" id="ARBA00023125"/>
    </source>
</evidence>
<protein>
    <submittedName>
        <fullName evidence="8">Transcription factor</fullName>
    </submittedName>
</protein>
<dbReference type="STRING" id="1263082.A0A068RJX4"/>
<comment type="caution">
    <text evidence="8">The sequence shown here is derived from an EMBL/GenBank/DDBJ whole genome shotgun (WGS) entry which is preliminary data.</text>
</comment>
<feature type="compositionally biased region" description="Polar residues" evidence="6">
    <location>
        <begin position="38"/>
        <end position="49"/>
    </location>
</feature>
<keyword evidence="2" id="KW-0805">Transcription regulation</keyword>
<dbReference type="InterPro" id="IPR057520">
    <property type="entry name" value="GRHL1/CP2_C"/>
</dbReference>
<dbReference type="PANTHER" id="PTHR11037:SF20">
    <property type="entry name" value="PROTEIN GRAINYHEAD"/>
    <property type="match status" value="1"/>
</dbReference>
<name>A0A068RJX4_9FUNG</name>
<evidence type="ECO:0000259" key="7">
    <source>
        <dbReference type="PROSITE" id="PS51968"/>
    </source>
</evidence>
<dbReference type="Pfam" id="PF25416">
    <property type="entry name" value="GRHL1_C"/>
    <property type="match status" value="1"/>
</dbReference>
<evidence type="ECO:0000313" key="9">
    <source>
        <dbReference type="Proteomes" id="UP000027586"/>
    </source>
</evidence>
<dbReference type="Pfam" id="PF04516">
    <property type="entry name" value="CP2"/>
    <property type="match status" value="1"/>
</dbReference>
<dbReference type="InterPro" id="IPR040167">
    <property type="entry name" value="TF_CP2-like"/>
</dbReference>
<feature type="compositionally biased region" description="Low complexity" evidence="6">
    <location>
        <begin position="10"/>
        <end position="23"/>
    </location>
</feature>
<feature type="compositionally biased region" description="Low complexity" evidence="6">
    <location>
        <begin position="99"/>
        <end position="116"/>
    </location>
</feature>
<evidence type="ECO:0000256" key="2">
    <source>
        <dbReference type="ARBA" id="ARBA00023015"/>
    </source>
</evidence>
<dbReference type="InterPro" id="IPR007604">
    <property type="entry name" value="CP2"/>
</dbReference>
<keyword evidence="5" id="KW-0539">Nucleus</keyword>
<accession>A0A068RJX4</accession>
<dbReference type="PANTHER" id="PTHR11037">
    <property type="entry name" value="TRANSCRIPTION FACTOR CP2"/>
    <property type="match status" value="1"/>
</dbReference>